<evidence type="ECO:0000259" key="2">
    <source>
        <dbReference type="PROSITE" id="PS50048"/>
    </source>
</evidence>
<feature type="region of interest" description="Disordered" evidence="1">
    <location>
        <begin position="1"/>
        <end position="99"/>
    </location>
</feature>
<feature type="compositionally biased region" description="Low complexity" evidence="1">
    <location>
        <begin position="421"/>
        <end position="452"/>
    </location>
</feature>
<keyword evidence="4" id="KW-1185">Reference proteome</keyword>
<feature type="domain" description="Zn(2)-C6 fungal-type" evidence="2">
    <location>
        <begin position="503"/>
        <end position="538"/>
    </location>
</feature>
<dbReference type="PROSITE" id="PS00463">
    <property type="entry name" value="ZN2_CY6_FUNGAL_1"/>
    <property type="match status" value="1"/>
</dbReference>
<sequence>MPFTPPPDGWSGNSGFLAHDQHHNDGASLSGQGPQVDPRRTSGVEEHLLWPHERQKWRPRNPYPPSSTSNVPRPNERELGTQSPPRYEAAPSLVQPPLDMDRERVVHSNSPARDAGQNRSRSKFVPLREPLTALHRKRPPNPYPIDTRVQNSQLFRDVGYDDGNHQLQAADHIRNESGWSLPEGRVPVIPHPMLVPGRLSTLPAPQDVYSPSPASYDGGYYSAEVNAYEEYRGASIVSTPPCSPYVPTPISGYEHELARSSPLSATTYSTPSPVPYAYFDAYSQHQPPIRSHSYHEEHHSYLNTPDTMSSFPYPARPLPSRPHSFHEPVPEHCRSKYSELAANITFMRELEREQRDEEREIPRKARKVEYEPEEVKPARSVARAEGRRPKEAKIRKHERTLDPRVRRPPSSAPIIPPPSPLTIIGSPLTPSSSSRSPQITETSDTPSLSSSDLDSDHVSDPIPSIPPHTPSKDLPTAPPCKAGPSGNPGDDPESSKRSPHNLACFFCRDRKIACGRPAEGSKDPTCNQCARREHPCDYPTVSMRGQNRGTGKRGRGGGKGARGGRGRGILRP</sequence>
<dbReference type="Pfam" id="PF00172">
    <property type="entry name" value="Zn_clus"/>
    <property type="match status" value="1"/>
</dbReference>
<dbReference type="Gene3D" id="4.10.240.10">
    <property type="entry name" value="Zn(2)-C6 fungal-type DNA-binding domain"/>
    <property type="match status" value="1"/>
</dbReference>
<dbReference type="GO" id="GO:0000981">
    <property type="term" value="F:DNA-binding transcription factor activity, RNA polymerase II-specific"/>
    <property type="evidence" value="ECO:0007669"/>
    <property type="project" value="InterPro"/>
</dbReference>
<dbReference type="SUPFAM" id="SSF57701">
    <property type="entry name" value="Zn2/Cys6 DNA-binding domain"/>
    <property type="match status" value="1"/>
</dbReference>
<dbReference type="EMBL" id="LUEZ02000158">
    <property type="protein sequence ID" value="RDB15545.1"/>
    <property type="molecule type" value="Genomic_DNA"/>
</dbReference>
<comment type="caution">
    <text evidence="3">The sequence shown here is derived from an EMBL/GenBank/DDBJ whole genome shotgun (WGS) entry which is preliminary data.</text>
</comment>
<dbReference type="GO" id="GO:0008270">
    <property type="term" value="F:zinc ion binding"/>
    <property type="evidence" value="ECO:0007669"/>
    <property type="project" value="InterPro"/>
</dbReference>
<evidence type="ECO:0000256" key="1">
    <source>
        <dbReference type="SAM" id="MobiDB-lite"/>
    </source>
</evidence>
<feature type="compositionally biased region" description="Pro residues" evidence="1">
    <location>
        <begin position="410"/>
        <end position="420"/>
    </location>
</feature>
<dbReference type="CDD" id="cd00067">
    <property type="entry name" value="GAL4"/>
    <property type="match status" value="1"/>
</dbReference>
<reference evidence="3" key="1">
    <citation type="submission" date="2018-04" db="EMBL/GenBank/DDBJ databases">
        <title>Whole genome sequencing of Hypsizygus marmoreus.</title>
        <authorList>
            <person name="Choi I.-G."/>
            <person name="Min B."/>
            <person name="Kim J.-G."/>
            <person name="Kim S."/>
            <person name="Oh Y.-L."/>
            <person name="Kong W.-S."/>
            <person name="Park H."/>
            <person name="Jeong J."/>
            <person name="Song E.-S."/>
        </authorList>
    </citation>
    <scope>NUCLEOTIDE SEQUENCE [LARGE SCALE GENOMIC DNA]</scope>
    <source>
        <strain evidence="3">51987-8</strain>
    </source>
</reference>
<feature type="compositionally biased region" description="Basic residues" evidence="1">
    <location>
        <begin position="550"/>
        <end position="572"/>
    </location>
</feature>
<dbReference type="Proteomes" id="UP000076154">
    <property type="component" value="Unassembled WGS sequence"/>
</dbReference>
<accession>A0A369J555</accession>
<feature type="region of interest" description="Disordered" evidence="1">
    <location>
        <begin position="369"/>
        <end position="500"/>
    </location>
</feature>
<proteinExistence type="predicted"/>
<dbReference type="PROSITE" id="PS50048">
    <property type="entry name" value="ZN2_CY6_FUNGAL_2"/>
    <property type="match status" value="1"/>
</dbReference>
<gene>
    <name evidence="3" type="ORF">Hypma_004283</name>
</gene>
<dbReference type="OrthoDB" id="39175at2759"/>
<evidence type="ECO:0000313" key="4">
    <source>
        <dbReference type="Proteomes" id="UP000076154"/>
    </source>
</evidence>
<dbReference type="InterPro" id="IPR001138">
    <property type="entry name" value="Zn2Cys6_DnaBD"/>
</dbReference>
<dbReference type="InParanoid" id="A0A369J555"/>
<dbReference type="InterPro" id="IPR036864">
    <property type="entry name" value="Zn2-C6_fun-type_DNA-bd_sf"/>
</dbReference>
<dbReference type="STRING" id="39966.A0A369J555"/>
<protein>
    <recommendedName>
        <fullName evidence="2">Zn(2)-C6 fungal-type domain-containing protein</fullName>
    </recommendedName>
</protein>
<evidence type="ECO:0000313" key="3">
    <source>
        <dbReference type="EMBL" id="RDB15545.1"/>
    </source>
</evidence>
<organism evidence="3 4">
    <name type="scientific">Hypsizygus marmoreus</name>
    <name type="common">White beech mushroom</name>
    <name type="synonym">Agaricus marmoreus</name>
    <dbReference type="NCBI Taxonomy" id="39966"/>
    <lineage>
        <taxon>Eukaryota</taxon>
        <taxon>Fungi</taxon>
        <taxon>Dikarya</taxon>
        <taxon>Basidiomycota</taxon>
        <taxon>Agaricomycotina</taxon>
        <taxon>Agaricomycetes</taxon>
        <taxon>Agaricomycetidae</taxon>
        <taxon>Agaricales</taxon>
        <taxon>Tricholomatineae</taxon>
        <taxon>Lyophyllaceae</taxon>
        <taxon>Hypsizygus</taxon>
    </lineage>
</organism>
<feature type="compositionally biased region" description="Basic and acidic residues" evidence="1">
    <location>
        <begin position="369"/>
        <end position="392"/>
    </location>
</feature>
<feature type="region of interest" description="Disordered" evidence="1">
    <location>
        <begin position="515"/>
        <end position="572"/>
    </location>
</feature>
<dbReference type="AlphaFoldDB" id="A0A369J555"/>
<name>A0A369J555_HYPMA</name>
<feature type="compositionally biased region" description="Basic and acidic residues" evidence="1">
    <location>
        <begin position="37"/>
        <end position="56"/>
    </location>
</feature>